<feature type="domain" description="Glycosyltransferase RgtA/B/C/D-like" evidence="9">
    <location>
        <begin position="107"/>
        <end position="205"/>
    </location>
</feature>
<accession>A0A0G0WZ63</accession>
<evidence type="ECO:0000256" key="3">
    <source>
        <dbReference type="ARBA" id="ARBA00022676"/>
    </source>
</evidence>
<dbReference type="GO" id="GO:0016763">
    <property type="term" value="F:pentosyltransferase activity"/>
    <property type="evidence" value="ECO:0007669"/>
    <property type="project" value="TreeGrafter"/>
</dbReference>
<feature type="transmembrane region" description="Helical" evidence="8">
    <location>
        <begin position="228"/>
        <end position="250"/>
    </location>
</feature>
<dbReference type="Pfam" id="PF13231">
    <property type="entry name" value="PMT_2"/>
    <property type="match status" value="1"/>
</dbReference>
<evidence type="ECO:0000313" key="10">
    <source>
        <dbReference type="EMBL" id="KKS17442.1"/>
    </source>
</evidence>
<dbReference type="GO" id="GO:0005886">
    <property type="term" value="C:plasma membrane"/>
    <property type="evidence" value="ECO:0007669"/>
    <property type="project" value="UniProtKB-SubCell"/>
</dbReference>
<dbReference type="GO" id="GO:0009103">
    <property type="term" value="P:lipopolysaccharide biosynthetic process"/>
    <property type="evidence" value="ECO:0007669"/>
    <property type="project" value="UniProtKB-ARBA"/>
</dbReference>
<comment type="subcellular location">
    <subcellularLocation>
        <location evidence="1">Cell membrane</location>
        <topology evidence="1">Multi-pass membrane protein</topology>
    </subcellularLocation>
</comment>
<keyword evidence="7 8" id="KW-0472">Membrane</keyword>
<reference evidence="10 11" key="1">
    <citation type="journal article" date="2015" name="Nature">
        <title>rRNA introns, odd ribosomes, and small enigmatic genomes across a large radiation of phyla.</title>
        <authorList>
            <person name="Brown C.T."/>
            <person name="Hug L.A."/>
            <person name="Thomas B.C."/>
            <person name="Sharon I."/>
            <person name="Castelle C.J."/>
            <person name="Singh A."/>
            <person name="Wilkins M.J."/>
            <person name="Williams K.H."/>
            <person name="Banfield J.F."/>
        </authorList>
    </citation>
    <scope>NUCLEOTIDE SEQUENCE [LARGE SCALE GENOMIC DNA]</scope>
</reference>
<feature type="transmembrane region" description="Helical" evidence="8">
    <location>
        <begin position="198"/>
        <end position="216"/>
    </location>
</feature>
<dbReference type="PANTHER" id="PTHR33908">
    <property type="entry name" value="MANNOSYLTRANSFERASE YKCB-RELATED"/>
    <property type="match status" value="1"/>
</dbReference>
<feature type="transmembrane region" description="Helical" evidence="8">
    <location>
        <begin position="100"/>
        <end position="123"/>
    </location>
</feature>
<dbReference type="EMBL" id="LCBS01000002">
    <property type="protein sequence ID" value="KKS17442.1"/>
    <property type="molecule type" value="Genomic_DNA"/>
</dbReference>
<evidence type="ECO:0000256" key="1">
    <source>
        <dbReference type="ARBA" id="ARBA00004651"/>
    </source>
</evidence>
<feature type="transmembrane region" description="Helical" evidence="8">
    <location>
        <begin position="296"/>
        <end position="316"/>
    </location>
</feature>
<evidence type="ECO:0000313" key="11">
    <source>
        <dbReference type="Proteomes" id="UP000034163"/>
    </source>
</evidence>
<feature type="transmembrane region" description="Helical" evidence="8">
    <location>
        <begin position="328"/>
        <end position="345"/>
    </location>
</feature>
<dbReference type="InterPro" id="IPR038731">
    <property type="entry name" value="RgtA/B/C-like"/>
</dbReference>
<name>A0A0G0WZ63_UNCKA</name>
<comment type="caution">
    <text evidence="10">The sequence shown here is derived from an EMBL/GenBank/DDBJ whole genome shotgun (WGS) entry which is preliminary data.</text>
</comment>
<dbReference type="AlphaFoldDB" id="A0A0G0WZ63"/>
<feature type="transmembrane region" description="Helical" evidence="8">
    <location>
        <begin position="384"/>
        <end position="406"/>
    </location>
</feature>
<evidence type="ECO:0000256" key="2">
    <source>
        <dbReference type="ARBA" id="ARBA00022475"/>
    </source>
</evidence>
<evidence type="ECO:0000256" key="5">
    <source>
        <dbReference type="ARBA" id="ARBA00022692"/>
    </source>
</evidence>
<proteinExistence type="predicted"/>
<dbReference type="InterPro" id="IPR050297">
    <property type="entry name" value="LipidA_mod_glycosyltrf_83"/>
</dbReference>
<keyword evidence="2" id="KW-1003">Cell membrane</keyword>
<feature type="transmembrane region" description="Helical" evidence="8">
    <location>
        <begin position="60"/>
        <end position="79"/>
    </location>
</feature>
<dbReference type="Proteomes" id="UP000034163">
    <property type="component" value="Unassembled WGS sequence"/>
</dbReference>
<gene>
    <name evidence="10" type="ORF">UU72_C0002G0025</name>
</gene>
<evidence type="ECO:0000256" key="6">
    <source>
        <dbReference type="ARBA" id="ARBA00022989"/>
    </source>
</evidence>
<evidence type="ECO:0000256" key="4">
    <source>
        <dbReference type="ARBA" id="ARBA00022679"/>
    </source>
</evidence>
<evidence type="ECO:0000259" key="9">
    <source>
        <dbReference type="Pfam" id="PF13231"/>
    </source>
</evidence>
<sequence>MSKKWINPLLIILALALLLRLAGIQHSFPVIRHPDEPAVVRAALAMRFNLNPGHFDWPHLYIYMNFFIYKVFALFRDYAAAWGYRTLIIQWIPLFWNDNLIFYLISRILSATIGALTILPVYLSAKNLFNKKIALFSALAMALMPFHVRHSHYALIDVPMTFFLSWALYCSTNIFKRFRTEDYILAGLFVGFAASTKYNGGLSAILVPLAHFLRIYKEKGSYITFEGINSLFLAAAASFFGFILGTPYALLDYKTFSRTDGPTGAFWQFTNVGKVEFHKQIVRFFTSMWEKIASDVGYTFLVGYWIVFLATIKDLIIRKRSPDLIRRLFLAIPSVLFFFYISGFYKNRSHYYMITYPFVAIIAGYFIVMAGEYLKPKLSSLGRFLILLLTLIFFIIPLYFAIMNIIDLTEVVPLRPDSKIVGGDPDL</sequence>
<keyword evidence="4 10" id="KW-0808">Transferase</keyword>
<keyword evidence="6 8" id="KW-1133">Transmembrane helix</keyword>
<protein>
    <submittedName>
        <fullName evidence="10">Glycosyl transferase family 39</fullName>
    </submittedName>
</protein>
<keyword evidence="3" id="KW-0328">Glycosyltransferase</keyword>
<keyword evidence="5 8" id="KW-0812">Transmembrane</keyword>
<evidence type="ECO:0000256" key="7">
    <source>
        <dbReference type="ARBA" id="ARBA00023136"/>
    </source>
</evidence>
<evidence type="ECO:0000256" key="8">
    <source>
        <dbReference type="SAM" id="Phobius"/>
    </source>
</evidence>
<feature type="transmembrane region" description="Helical" evidence="8">
    <location>
        <begin position="351"/>
        <end position="372"/>
    </location>
</feature>
<organism evidence="10 11">
    <name type="scientific">candidate division WWE3 bacterium GW2011_GWB1_41_6</name>
    <dbReference type="NCBI Taxonomy" id="1619112"/>
    <lineage>
        <taxon>Bacteria</taxon>
        <taxon>Katanobacteria</taxon>
    </lineage>
</organism>
<dbReference type="PANTHER" id="PTHR33908:SF11">
    <property type="entry name" value="MEMBRANE PROTEIN"/>
    <property type="match status" value="1"/>
</dbReference>
<feature type="transmembrane region" description="Helical" evidence="8">
    <location>
        <begin position="160"/>
        <end position="178"/>
    </location>
</feature>